<accession>A0AAW4IKF4</accession>
<evidence type="ECO:0000313" key="2">
    <source>
        <dbReference type="EMBL" id="MBO1515884.1"/>
    </source>
</evidence>
<dbReference type="InterPro" id="IPR009749">
    <property type="entry name" value="DUF1315"/>
</dbReference>
<evidence type="ECO:0000256" key="1">
    <source>
        <dbReference type="SAM" id="MobiDB-lite"/>
    </source>
</evidence>
<protein>
    <submittedName>
        <fullName evidence="2">YeaC family protein</fullName>
    </submittedName>
</protein>
<dbReference type="AlphaFoldDB" id="A0AAW4IKF4"/>
<sequence>MDKKTILASLTPEVVDKFRMAIELGKWPDGRKLSAEQRETCMQAVMVWEHEHLPPAERTGYIHKPVKDDGSVVGAECDVEHEHHYPNMPNPKGAVQPVKFRNKQ</sequence>
<comment type="caution">
    <text evidence="2">The sequence shown here is derived from an EMBL/GenBank/DDBJ whole genome shotgun (WGS) entry which is preliminary data.</text>
</comment>
<evidence type="ECO:0000313" key="3">
    <source>
        <dbReference type="Proteomes" id="UP000664161"/>
    </source>
</evidence>
<dbReference type="Proteomes" id="UP000664161">
    <property type="component" value="Unassembled WGS sequence"/>
</dbReference>
<dbReference type="EMBL" id="JAGBKN010000001">
    <property type="protein sequence ID" value="MBO1515884.1"/>
    <property type="molecule type" value="Genomic_DNA"/>
</dbReference>
<organism evidence="2 3">
    <name type="scientific">Psychrobacter halodurans</name>
    <dbReference type="NCBI Taxonomy" id="2818439"/>
    <lineage>
        <taxon>Bacteria</taxon>
        <taxon>Pseudomonadati</taxon>
        <taxon>Pseudomonadota</taxon>
        <taxon>Gammaproteobacteria</taxon>
        <taxon>Moraxellales</taxon>
        <taxon>Moraxellaceae</taxon>
        <taxon>Psychrobacter</taxon>
    </lineage>
</organism>
<gene>
    <name evidence="2" type="ORF">J3491_00870</name>
</gene>
<reference evidence="2 3" key="1">
    <citation type="submission" date="2021-03" db="EMBL/GenBank/DDBJ databases">
        <authorList>
            <person name="Shang D.-D."/>
            <person name="Du Z.-J."/>
            <person name="Chen G.-J."/>
        </authorList>
    </citation>
    <scope>NUCLEOTIDE SEQUENCE [LARGE SCALE GENOMIC DNA]</scope>
    <source>
        <strain evidence="2 3">F2608</strain>
    </source>
</reference>
<keyword evidence="3" id="KW-1185">Reference proteome</keyword>
<feature type="region of interest" description="Disordered" evidence="1">
    <location>
        <begin position="82"/>
        <end position="104"/>
    </location>
</feature>
<dbReference type="RefSeq" id="WP_207968889.1">
    <property type="nucleotide sequence ID" value="NZ_JAGBKN010000001.1"/>
</dbReference>
<dbReference type="Pfam" id="PF07023">
    <property type="entry name" value="DUF1315"/>
    <property type="match status" value="1"/>
</dbReference>
<proteinExistence type="predicted"/>
<name>A0AAW4IKF4_9GAMM</name>